<dbReference type="SMART" id="SM00507">
    <property type="entry name" value="HNHc"/>
    <property type="match status" value="1"/>
</dbReference>
<dbReference type="GO" id="GO:0004519">
    <property type="term" value="F:endonuclease activity"/>
    <property type="evidence" value="ECO:0007669"/>
    <property type="project" value="InterPro"/>
</dbReference>
<dbReference type="AlphaFoldDB" id="A0A0F9V0U1"/>
<evidence type="ECO:0000313" key="2">
    <source>
        <dbReference type="EMBL" id="KKN67141.1"/>
    </source>
</evidence>
<dbReference type="EMBL" id="LAZR01000483">
    <property type="protein sequence ID" value="KKN67141.1"/>
    <property type="molecule type" value="Genomic_DNA"/>
</dbReference>
<dbReference type="GO" id="GO:0008270">
    <property type="term" value="F:zinc ion binding"/>
    <property type="evidence" value="ECO:0007669"/>
    <property type="project" value="InterPro"/>
</dbReference>
<protein>
    <recommendedName>
        <fullName evidence="1">HNH nuclease domain-containing protein</fullName>
    </recommendedName>
</protein>
<dbReference type="GO" id="GO:0003676">
    <property type="term" value="F:nucleic acid binding"/>
    <property type="evidence" value="ECO:0007669"/>
    <property type="project" value="InterPro"/>
</dbReference>
<evidence type="ECO:0000259" key="1">
    <source>
        <dbReference type="SMART" id="SM00507"/>
    </source>
</evidence>
<comment type="caution">
    <text evidence="2">The sequence shown here is derived from an EMBL/GenBank/DDBJ whole genome shotgun (WGS) entry which is preliminary data.</text>
</comment>
<feature type="domain" description="HNH nuclease" evidence="1">
    <location>
        <begin position="32"/>
        <end position="78"/>
    </location>
</feature>
<reference evidence="2" key="1">
    <citation type="journal article" date="2015" name="Nature">
        <title>Complex archaea that bridge the gap between prokaryotes and eukaryotes.</title>
        <authorList>
            <person name="Spang A."/>
            <person name="Saw J.H."/>
            <person name="Jorgensen S.L."/>
            <person name="Zaremba-Niedzwiedzka K."/>
            <person name="Martijn J."/>
            <person name="Lind A.E."/>
            <person name="van Eijk R."/>
            <person name="Schleper C."/>
            <person name="Guy L."/>
            <person name="Ettema T.J."/>
        </authorList>
    </citation>
    <scope>NUCLEOTIDE SEQUENCE</scope>
</reference>
<organism evidence="2">
    <name type="scientific">marine sediment metagenome</name>
    <dbReference type="NCBI Taxonomy" id="412755"/>
    <lineage>
        <taxon>unclassified sequences</taxon>
        <taxon>metagenomes</taxon>
        <taxon>ecological metagenomes</taxon>
    </lineage>
</organism>
<gene>
    <name evidence="2" type="ORF">LCGC14_0464880</name>
</gene>
<dbReference type="InterPro" id="IPR002711">
    <property type="entry name" value="HNH"/>
</dbReference>
<sequence>MMAKTIQKTIDAARAYEKRVYDGISRRFWWEYVKPAVHSRDTNCVRCGGTENLDVHHKNYSDTLTLNDLELLCRSCHKTGHTRKDTANGDDENG</sequence>
<dbReference type="InterPro" id="IPR003615">
    <property type="entry name" value="HNH_nuc"/>
</dbReference>
<accession>A0A0F9V0U1</accession>
<name>A0A0F9V0U1_9ZZZZ</name>
<proteinExistence type="predicted"/>
<dbReference type="CDD" id="cd00085">
    <property type="entry name" value="HNHc"/>
    <property type="match status" value="1"/>
</dbReference>
<dbReference type="Pfam" id="PF01844">
    <property type="entry name" value="HNH"/>
    <property type="match status" value="1"/>
</dbReference>